<dbReference type="PRINTS" id="PR00502">
    <property type="entry name" value="NUDIXFAMILY"/>
</dbReference>
<gene>
    <name evidence="5" type="ORF">FYJ62_07715</name>
</gene>
<dbReference type="PROSITE" id="PS51462">
    <property type="entry name" value="NUDIX"/>
    <property type="match status" value="1"/>
</dbReference>
<dbReference type="SUPFAM" id="SSF55811">
    <property type="entry name" value="Nudix"/>
    <property type="match status" value="1"/>
</dbReference>
<protein>
    <submittedName>
        <fullName evidence="5">NUDIX hydrolase</fullName>
    </submittedName>
</protein>
<comment type="cofactor">
    <cofactor evidence="1">
        <name>Mg(2+)</name>
        <dbReference type="ChEBI" id="CHEBI:18420"/>
    </cofactor>
</comment>
<dbReference type="GO" id="GO:0019693">
    <property type="term" value="P:ribose phosphate metabolic process"/>
    <property type="evidence" value="ECO:0007669"/>
    <property type="project" value="TreeGrafter"/>
</dbReference>
<feature type="domain" description="Nudix hydrolase" evidence="4">
    <location>
        <begin position="35"/>
        <end position="163"/>
    </location>
</feature>
<evidence type="ECO:0000256" key="3">
    <source>
        <dbReference type="RuleBase" id="RU003476"/>
    </source>
</evidence>
<dbReference type="PROSITE" id="PS00893">
    <property type="entry name" value="NUDIX_BOX"/>
    <property type="match status" value="1"/>
</dbReference>
<comment type="caution">
    <text evidence="5">The sequence shown here is derived from an EMBL/GenBank/DDBJ whole genome shotgun (WGS) entry which is preliminary data.</text>
</comment>
<accession>A0A6A8MFB9</accession>
<keyword evidence="2 3" id="KW-0378">Hydrolase</keyword>
<dbReference type="InterPro" id="IPR020476">
    <property type="entry name" value="Nudix_hydrolase"/>
</dbReference>
<dbReference type="InterPro" id="IPR015797">
    <property type="entry name" value="NUDIX_hydrolase-like_dom_sf"/>
</dbReference>
<sequence length="177" mass="19739">MYKVVKKDTINADRFTIIQEKVEKDGQIAPFSYVTIGFGISIIPFVDEDHVLVLKEYRHPVGSWQYEFPSGGIDEGEEASAAAKRELLEETGYEASEIIPLGFTYPSFGSTNEKITLFAAKASKAAAPQREILEEIKGEIISTDQLEDLIASGQFAHGAGEVAWLKWLLYQKRQGQH</sequence>
<dbReference type="InterPro" id="IPR000086">
    <property type="entry name" value="NUDIX_hydrolase_dom"/>
</dbReference>
<evidence type="ECO:0000313" key="5">
    <source>
        <dbReference type="EMBL" id="MST87510.1"/>
    </source>
</evidence>
<evidence type="ECO:0000256" key="2">
    <source>
        <dbReference type="ARBA" id="ARBA00022801"/>
    </source>
</evidence>
<dbReference type="EMBL" id="VUMX01000021">
    <property type="protein sequence ID" value="MST87510.1"/>
    <property type="molecule type" value="Genomic_DNA"/>
</dbReference>
<dbReference type="PANTHER" id="PTHR11839">
    <property type="entry name" value="UDP/ADP-SUGAR PYROPHOSPHATASE"/>
    <property type="match status" value="1"/>
</dbReference>
<evidence type="ECO:0000259" key="4">
    <source>
        <dbReference type="PROSITE" id="PS51462"/>
    </source>
</evidence>
<dbReference type="AlphaFoldDB" id="A0A6A8MFB9"/>
<name>A0A6A8MFB9_9LACO</name>
<comment type="similarity">
    <text evidence="3">Belongs to the Nudix hydrolase family.</text>
</comment>
<reference evidence="5 6" key="1">
    <citation type="submission" date="2019-08" db="EMBL/GenBank/DDBJ databases">
        <title>In-depth cultivation of the pig gut microbiome towards novel bacterial diversity and tailored functional studies.</title>
        <authorList>
            <person name="Wylensek D."/>
            <person name="Hitch T.C.A."/>
            <person name="Clavel T."/>
        </authorList>
    </citation>
    <scope>NUCLEOTIDE SEQUENCE [LARGE SCALE GENOMIC DNA]</scope>
    <source>
        <strain evidence="5 6">Bifido-178-WT-2B</strain>
    </source>
</reference>
<dbReference type="GO" id="GO:0005829">
    <property type="term" value="C:cytosol"/>
    <property type="evidence" value="ECO:0007669"/>
    <property type="project" value="TreeGrafter"/>
</dbReference>
<dbReference type="RefSeq" id="WP_154549116.1">
    <property type="nucleotide sequence ID" value="NZ_VUMX01000021.1"/>
</dbReference>
<dbReference type="OrthoDB" id="9806150at2"/>
<dbReference type="InterPro" id="IPR020084">
    <property type="entry name" value="NUDIX_hydrolase_CS"/>
</dbReference>
<organism evidence="5 6">
    <name type="scientific">Lactobacillus porci</name>
    <dbReference type="NCBI Taxonomy" id="2012477"/>
    <lineage>
        <taxon>Bacteria</taxon>
        <taxon>Bacillati</taxon>
        <taxon>Bacillota</taxon>
        <taxon>Bacilli</taxon>
        <taxon>Lactobacillales</taxon>
        <taxon>Lactobacillaceae</taxon>
        <taxon>Lactobacillus</taxon>
    </lineage>
</organism>
<dbReference type="GO" id="GO:0016462">
    <property type="term" value="F:pyrophosphatase activity"/>
    <property type="evidence" value="ECO:0007669"/>
    <property type="project" value="UniProtKB-ARBA"/>
</dbReference>
<evidence type="ECO:0000313" key="6">
    <source>
        <dbReference type="Proteomes" id="UP000438120"/>
    </source>
</evidence>
<dbReference type="GO" id="GO:0006753">
    <property type="term" value="P:nucleoside phosphate metabolic process"/>
    <property type="evidence" value="ECO:0007669"/>
    <property type="project" value="TreeGrafter"/>
</dbReference>
<keyword evidence="6" id="KW-1185">Reference proteome</keyword>
<dbReference type="PANTHER" id="PTHR11839:SF18">
    <property type="entry name" value="NUDIX HYDROLASE DOMAIN-CONTAINING PROTEIN"/>
    <property type="match status" value="1"/>
</dbReference>
<proteinExistence type="inferred from homology"/>
<evidence type="ECO:0000256" key="1">
    <source>
        <dbReference type="ARBA" id="ARBA00001946"/>
    </source>
</evidence>
<dbReference type="Pfam" id="PF00293">
    <property type="entry name" value="NUDIX"/>
    <property type="match status" value="1"/>
</dbReference>
<dbReference type="Gene3D" id="3.90.79.10">
    <property type="entry name" value="Nucleoside Triphosphate Pyrophosphohydrolase"/>
    <property type="match status" value="1"/>
</dbReference>
<dbReference type="Proteomes" id="UP000438120">
    <property type="component" value="Unassembled WGS sequence"/>
</dbReference>